<dbReference type="Pfam" id="PF08924">
    <property type="entry name" value="Rv2525c_GlyHyd-like"/>
    <property type="match status" value="1"/>
</dbReference>
<accession>A0ABW6KDM4</accession>
<evidence type="ECO:0000256" key="1">
    <source>
        <dbReference type="SAM" id="MobiDB-lite"/>
    </source>
</evidence>
<dbReference type="GO" id="GO:0016787">
    <property type="term" value="F:hydrolase activity"/>
    <property type="evidence" value="ECO:0007669"/>
    <property type="project" value="UniProtKB-KW"/>
</dbReference>
<feature type="region of interest" description="Disordered" evidence="1">
    <location>
        <begin position="1"/>
        <end position="48"/>
    </location>
</feature>
<keyword evidence="4" id="KW-1185">Reference proteome</keyword>
<keyword evidence="3" id="KW-0378">Hydrolase</keyword>
<feature type="domain" description="Rv2525c-like glycoside hydrolase-like" evidence="2">
    <location>
        <begin position="77"/>
        <end position="178"/>
    </location>
</feature>
<name>A0ABW6KDM4_9BACI</name>
<feature type="compositionally biased region" description="Acidic residues" evidence="1">
    <location>
        <begin position="1"/>
        <end position="39"/>
    </location>
</feature>
<organism evidence="3 4">
    <name type="scientific">Cytobacillus spartinae</name>
    <dbReference type="NCBI Taxonomy" id="3299023"/>
    <lineage>
        <taxon>Bacteria</taxon>
        <taxon>Bacillati</taxon>
        <taxon>Bacillota</taxon>
        <taxon>Bacilli</taxon>
        <taxon>Bacillales</taxon>
        <taxon>Bacillaceae</taxon>
        <taxon>Cytobacillus</taxon>
    </lineage>
</organism>
<dbReference type="Gene3D" id="3.20.20.80">
    <property type="entry name" value="Glycosidases"/>
    <property type="match status" value="1"/>
</dbReference>
<dbReference type="Proteomes" id="UP001601059">
    <property type="component" value="Unassembled WGS sequence"/>
</dbReference>
<reference evidence="3 4" key="1">
    <citation type="submission" date="2024-08" db="EMBL/GenBank/DDBJ databases">
        <title>Two novel Cytobacillus novel species.</title>
        <authorList>
            <person name="Liu G."/>
        </authorList>
    </citation>
    <scope>NUCLEOTIDE SEQUENCE [LARGE SCALE GENOMIC DNA]</scope>
    <source>
        <strain evidence="3 4">FJAT-54145</strain>
    </source>
</reference>
<sequence length="262" mass="29321">MEQNADEAGDSEDENTDDAGDSVDENTVDSGSSEDENADEAVHNEDNPEYVWGLDTASIVDELFFGCVEQNYGEPAAFGRYLETKEGVSYGITAEEVSFFKERDIKIIPIYNHFTDATGYEKGVSEAETAIQYAQENEVPEGIYIFADIEPTYPVDSSFLLGWYETIMDSPYLVGFYGIFSEGEPLTIAYEDLLTNIKDSSEIAIWHSSEPYVGITTKENAPSFRPEVPDFVNVTIWQYGIDGDTCNIDTNLLRSDILDKLW</sequence>
<comment type="caution">
    <text evidence="3">The sequence shown here is derived from an EMBL/GenBank/DDBJ whole genome shotgun (WGS) entry which is preliminary data.</text>
</comment>
<gene>
    <name evidence="3" type="ORF">ACFYKX_09185</name>
</gene>
<protein>
    <submittedName>
        <fullName evidence="3">Glycoside hydrolase domain-containing protein</fullName>
    </submittedName>
</protein>
<dbReference type="InterPro" id="IPR015020">
    <property type="entry name" value="Rv2525c-like_Glyco_Hydro-like"/>
</dbReference>
<dbReference type="SUPFAM" id="SSF51445">
    <property type="entry name" value="(Trans)glycosidases"/>
    <property type="match status" value="1"/>
</dbReference>
<dbReference type="RefSeq" id="WP_389360300.1">
    <property type="nucleotide sequence ID" value="NZ_JBIACK010000003.1"/>
</dbReference>
<dbReference type="EMBL" id="JBIACK010000003">
    <property type="protein sequence ID" value="MFE8700787.1"/>
    <property type="molecule type" value="Genomic_DNA"/>
</dbReference>
<proteinExistence type="predicted"/>
<evidence type="ECO:0000313" key="4">
    <source>
        <dbReference type="Proteomes" id="UP001601059"/>
    </source>
</evidence>
<dbReference type="InterPro" id="IPR017853">
    <property type="entry name" value="GH"/>
</dbReference>
<evidence type="ECO:0000259" key="2">
    <source>
        <dbReference type="Pfam" id="PF08924"/>
    </source>
</evidence>
<evidence type="ECO:0000313" key="3">
    <source>
        <dbReference type="EMBL" id="MFE8700787.1"/>
    </source>
</evidence>